<dbReference type="Proteomes" id="UP000762676">
    <property type="component" value="Unassembled WGS sequence"/>
</dbReference>
<dbReference type="EMBL" id="BMAT01009132">
    <property type="protein sequence ID" value="GFR99276.1"/>
    <property type="molecule type" value="Genomic_DNA"/>
</dbReference>
<gene>
    <name evidence="1" type="ORF">ElyMa_004524000</name>
</gene>
<keyword evidence="2" id="KW-1185">Reference proteome</keyword>
<name>A0AAV4HR69_9GAST</name>
<comment type="caution">
    <text evidence="1">The sequence shown here is derived from an EMBL/GenBank/DDBJ whole genome shotgun (WGS) entry which is preliminary data.</text>
</comment>
<reference evidence="1 2" key="1">
    <citation type="journal article" date="2021" name="Elife">
        <title>Chloroplast acquisition without the gene transfer in kleptoplastic sea slugs, Plakobranchus ocellatus.</title>
        <authorList>
            <person name="Maeda T."/>
            <person name="Takahashi S."/>
            <person name="Yoshida T."/>
            <person name="Shimamura S."/>
            <person name="Takaki Y."/>
            <person name="Nagai Y."/>
            <person name="Toyoda A."/>
            <person name="Suzuki Y."/>
            <person name="Arimoto A."/>
            <person name="Ishii H."/>
            <person name="Satoh N."/>
            <person name="Nishiyama T."/>
            <person name="Hasebe M."/>
            <person name="Maruyama T."/>
            <person name="Minagawa J."/>
            <person name="Obokata J."/>
            <person name="Shigenobu S."/>
        </authorList>
    </citation>
    <scope>NUCLEOTIDE SEQUENCE [LARGE SCALE GENOMIC DNA]</scope>
</reference>
<evidence type="ECO:0000313" key="2">
    <source>
        <dbReference type="Proteomes" id="UP000762676"/>
    </source>
</evidence>
<evidence type="ECO:0000313" key="1">
    <source>
        <dbReference type="EMBL" id="GFR99276.1"/>
    </source>
</evidence>
<accession>A0AAV4HR69</accession>
<dbReference type="AlphaFoldDB" id="A0AAV4HR69"/>
<proteinExistence type="predicted"/>
<organism evidence="1 2">
    <name type="scientific">Elysia marginata</name>
    <dbReference type="NCBI Taxonomy" id="1093978"/>
    <lineage>
        <taxon>Eukaryota</taxon>
        <taxon>Metazoa</taxon>
        <taxon>Spiralia</taxon>
        <taxon>Lophotrochozoa</taxon>
        <taxon>Mollusca</taxon>
        <taxon>Gastropoda</taxon>
        <taxon>Heterobranchia</taxon>
        <taxon>Euthyneura</taxon>
        <taxon>Panpulmonata</taxon>
        <taxon>Sacoglossa</taxon>
        <taxon>Placobranchoidea</taxon>
        <taxon>Plakobranchidae</taxon>
        <taxon>Elysia</taxon>
    </lineage>
</organism>
<protein>
    <submittedName>
        <fullName evidence="1">Uncharacterized protein</fullName>
    </submittedName>
</protein>
<sequence length="217" mass="24780">MTLLPVMMMNNYAYVYSETPVDVPKSHIAWVPPNSVQDDDTRMITCVSMLAHPFNAIDSIIDTTKIIHIMVIAPLYTVYKEIDIQEECSDGEWWNVAATDTYDIMSELTSPSKKADYKRVNVKPVRFLSEAAANAKIAPSLLSSALSENGKSRWYNNFHNVIDQFVYERGQKNATCAHKDGQGDYSMMETTLSKGLYVWHAVRMTAPWERRYVRPKL</sequence>